<evidence type="ECO:0000313" key="2">
    <source>
        <dbReference type="EMBL" id="ACN58832.1"/>
    </source>
</evidence>
<gene>
    <name evidence="2" type="ORF">AKSOIL_0217</name>
</gene>
<proteinExistence type="predicted"/>
<protein>
    <submittedName>
        <fullName evidence="2">Uncharacterized protein</fullName>
    </submittedName>
</protein>
<name>C0INE6_9BACT</name>
<feature type="transmembrane region" description="Helical" evidence="1">
    <location>
        <begin position="6"/>
        <end position="24"/>
    </location>
</feature>
<keyword evidence="1" id="KW-1133">Transmembrane helix</keyword>
<reference evidence="2" key="1">
    <citation type="journal article" date="2009" name="ISME J.">
        <title>Functional metagenomics reveals diverse beta-lactamases in a remote Alaskan soil.</title>
        <authorList>
            <person name="Allen H.K."/>
            <person name="Moe L.A."/>
            <person name="Rodbumrer J."/>
            <person name="Gaarder A."/>
            <person name="Handelsman J."/>
        </authorList>
    </citation>
    <scope>NUCLEOTIDE SEQUENCE</scope>
</reference>
<dbReference type="AlphaFoldDB" id="C0INE6"/>
<organism evidence="2">
    <name type="scientific">uncultured bacterium BLR12</name>
    <dbReference type="NCBI Taxonomy" id="506514"/>
    <lineage>
        <taxon>Bacteria</taxon>
        <taxon>environmental samples</taxon>
    </lineage>
</organism>
<sequence>MQKNKLIYSPQILSTLFTFSSFVYRNILACI</sequence>
<keyword evidence="1" id="KW-0472">Membrane</keyword>
<accession>C0INE6</accession>
<keyword evidence="1" id="KW-0812">Transmembrane</keyword>
<dbReference type="EMBL" id="EU408351">
    <property type="protein sequence ID" value="ACN58832.1"/>
    <property type="molecule type" value="Genomic_DNA"/>
</dbReference>
<evidence type="ECO:0000256" key="1">
    <source>
        <dbReference type="SAM" id="Phobius"/>
    </source>
</evidence>